<accession>A0A1B1U6I5</accession>
<protein>
    <submittedName>
        <fullName evidence="1">Uncharacterized protein</fullName>
    </submittedName>
</protein>
<reference evidence="2" key="1">
    <citation type="submission" date="2016-07" db="EMBL/GenBank/DDBJ databases">
        <authorList>
            <person name="Florea S."/>
            <person name="Webb J.S."/>
            <person name="Jaromczyk J."/>
            <person name="Schardl C.L."/>
        </authorList>
    </citation>
    <scope>NUCLEOTIDE SEQUENCE [LARGE SCALE GENOMIC DNA]</scope>
    <source>
        <strain evidence="2">MIT 01-6242</strain>
    </source>
</reference>
<keyword evidence="2" id="KW-1185">Reference proteome</keyword>
<dbReference type="EMBL" id="CP016503">
    <property type="protein sequence ID" value="ANV98341.1"/>
    <property type="molecule type" value="Genomic_DNA"/>
</dbReference>
<dbReference type="Proteomes" id="UP000092884">
    <property type="component" value="Chromosome"/>
</dbReference>
<sequence>MFRIVCSSFRGVQISLSGASIPLRNNTPQTNSTIFPFAKVLSNQQTNHCDMTLENLYTQFIVKGNENFKDKTRKIQVDCSYAIRLENGLVRLSLLK</sequence>
<dbReference type="AlphaFoldDB" id="A0A1B1U6I5"/>
<proteinExistence type="predicted"/>
<gene>
    <name evidence="1" type="ORF">BBW65_05790</name>
</gene>
<dbReference type="KEGG" id="het:BBW65_05790"/>
<name>A0A1B1U6I5_9HELI</name>
<evidence type="ECO:0000313" key="2">
    <source>
        <dbReference type="Proteomes" id="UP000092884"/>
    </source>
</evidence>
<organism evidence="1 2">
    <name type="scientific">Helicobacter enhydrae</name>
    <dbReference type="NCBI Taxonomy" id="222136"/>
    <lineage>
        <taxon>Bacteria</taxon>
        <taxon>Pseudomonadati</taxon>
        <taxon>Campylobacterota</taxon>
        <taxon>Epsilonproteobacteria</taxon>
        <taxon>Campylobacterales</taxon>
        <taxon>Helicobacteraceae</taxon>
        <taxon>Helicobacter</taxon>
    </lineage>
</organism>
<evidence type="ECO:0000313" key="1">
    <source>
        <dbReference type="EMBL" id="ANV98341.1"/>
    </source>
</evidence>